<dbReference type="InterPro" id="IPR017937">
    <property type="entry name" value="Thioredoxin_CS"/>
</dbReference>
<dbReference type="Gene3D" id="3.40.30.10">
    <property type="entry name" value="Glutaredoxin"/>
    <property type="match status" value="1"/>
</dbReference>
<keyword evidence="10" id="KW-1185">Reference proteome</keyword>
<evidence type="ECO:0000259" key="8">
    <source>
        <dbReference type="PROSITE" id="PS51352"/>
    </source>
</evidence>
<comment type="caution">
    <text evidence="9">The sequence shown here is derived from an EMBL/GenBank/DDBJ whole genome shotgun (WGS) entry which is preliminary data.</text>
</comment>
<feature type="region of interest" description="Disordered" evidence="6">
    <location>
        <begin position="1"/>
        <end position="33"/>
    </location>
</feature>
<reference evidence="10" key="1">
    <citation type="journal article" date="2019" name="Int. J. Syst. Evol. Microbiol.">
        <title>The Global Catalogue of Microorganisms (GCM) 10K type strain sequencing project: providing services to taxonomists for standard genome sequencing and annotation.</title>
        <authorList>
            <consortium name="The Broad Institute Genomics Platform"/>
            <consortium name="The Broad Institute Genome Sequencing Center for Infectious Disease"/>
            <person name="Wu L."/>
            <person name="Ma J."/>
        </authorList>
    </citation>
    <scope>NUCLEOTIDE SEQUENCE [LARGE SCALE GENOMIC DNA]</scope>
    <source>
        <strain evidence="10">CCUG 53252</strain>
    </source>
</reference>
<proteinExistence type="predicted"/>
<dbReference type="PROSITE" id="PS00194">
    <property type="entry name" value="THIOREDOXIN_1"/>
    <property type="match status" value="1"/>
</dbReference>
<name>A0ABV7ZQ86_9CORY</name>
<feature type="domain" description="Thioredoxin" evidence="8">
    <location>
        <begin position="84"/>
        <end position="236"/>
    </location>
</feature>
<protein>
    <submittedName>
        <fullName evidence="9">TlpA family protein disulfide reductase</fullName>
    </submittedName>
</protein>
<keyword evidence="3" id="KW-0735">Signal-anchor</keyword>
<evidence type="ECO:0000256" key="4">
    <source>
        <dbReference type="ARBA" id="ARBA00023157"/>
    </source>
</evidence>
<dbReference type="PANTHER" id="PTHR42852:SF6">
    <property type="entry name" value="THIOL:DISULFIDE INTERCHANGE PROTEIN DSBE"/>
    <property type="match status" value="1"/>
</dbReference>
<dbReference type="PROSITE" id="PS51352">
    <property type="entry name" value="THIOREDOXIN_2"/>
    <property type="match status" value="1"/>
</dbReference>
<sequence length="236" mass="24071">MNDDMNRADSGRGDAGEPGSIREPSPVSVPRGSARPSTVIAVLLAVLGTVAVLWFAVSQTMGGNEPAAGSGDGELAEDVVAKRPECPEPAPGATGYGPLAGVTLPCLGAGHQGEIDVAAALAGKPAVVNVWSWNCAPCREELPVLEEWAAANPDVRVVGVQAATSEARGAALLEDLGVKNFVSYQDGFDAVGPALELPRVVPITVVLRADGTVAKVLPKAFASVDEFDAAVREALA</sequence>
<evidence type="ECO:0000313" key="9">
    <source>
        <dbReference type="EMBL" id="MFC3849315.1"/>
    </source>
</evidence>
<dbReference type="InterPro" id="IPR050553">
    <property type="entry name" value="Thioredoxin_ResA/DsbE_sf"/>
</dbReference>
<dbReference type="Proteomes" id="UP001595751">
    <property type="component" value="Unassembled WGS sequence"/>
</dbReference>
<evidence type="ECO:0000313" key="10">
    <source>
        <dbReference type="Proteomes" id="UP001595751"/>
    </source>
</evidence>
<organism evidence="9 10">
    <name type="scientific">Corynebacterium hansenii</name>
    <dbReference type="NCBI Taxonomy" id="394964"/>
    <lineage>
        <taxon>Bacteria</taxon>
        <taxon>Bacillati</taxon>
        <taxon>Actinomycetota</taxon>
        <taxon>Actinomycetes</taxon>
        <taxon>Mycobacteriales</taxon>
        <taxon>Corynebacteriaceae</taxon>
        <taxon>Corynebacterium</taxon>
    </lineage>
</organism>
<keyword evidence="4" id="KW-1015">Disulfide bond</keyword>
<keyword evidence="7" id="KW-1133">Transmembrane helix</keyword>
<keyword evidence="7" id="KW-0472">Membrane</keyword>
<keyword evidence="7" id="KW-0812">Transmembrane</keyword>
<accession>A0ABV7ZQ86</accession>
<feature type="compositionally biased region" description="Basic and acidic residues" evidence="6">
    <location>
        <begin position="1"/>
        <end position="15"/>
    </location>
</feature>
<comment type="subcellular location">
    <subcellularLocation>
        <location evidence="1">Cell envelope</location>
    </subcellularLocation>
</comment>
<gene>
    <name evidence="9" type="ORF">ACFORJ_03915</name>
</gene>
<evidence type="ECO:0000256" key="5">
    <source>
        <dbReference type="ARBA" id="ARBA00023284"/>
    </source>
</evidence>
<evidence type="ECO:0000256" key="7">
    <source>
        <dbReference type="SAM" id="Phobius"/>
    </source>
</evidence>
<dbReference type="InterPro" id="IPR036249">
    <property type="entry name" value="Thioredoxin-like_sf"/>
</dbReference>
<evidence type="ECO:0000256" key="3">
    <source>
        <dbReference type="ARBA" id="ARBA00022968"/>
    </source>
</evidence>
<evidence type="ECO:0000256" key="1">
    <source>
        <dbReference type="ARBA" id="ARBA00004196"/>
    </source>
</evidence>
<dbReference type="SUPFAM" id="SSF52833">
    <property type="entry name" value="Thioredoxin-like"/>
    <property type="match status" value="1"/>
</dbReference>
<dbReference type="CDD" id="cd02966">
    <property type="entry name" value="TlpA_like_family"/>
    <property type="match status" value="1"/>
</dbReference>
<dbReference type="EMBL" id="JBHRZN010000001">
    <property type="protein sequence ID" value="MFC3849315.1"/>
    <property type="molecule type" value="Genomic_DNA"/>
</dbReference>
<feature type="transmembrane region" description="Helical" evidence="7">
    <location>
        <begin position="38"/>
        <end position="57"/>
    </location>
</feature>
<dbReference type="InterPro" id="IPR013766">
    <property type="entry name" value="Thioredoxin_domain"/>
</dbReference>
<dbReference type="PANTHER" id="PTHR42852">
    <property type="entry name" value="THIOL:DISULFIDE INTERCHANGE PROTEIN DSBE"/>
    <property type="match status" value="1"/>
</dbReference>
<dbReference type="RefSeq" id="WP_290290953.1">
    <property type="nucleotide sequence ID" value="NZ_CP047211.1"/>
</dbReference>
<evidence type="ECO:0000256" key="6">
    <source>
        <dbReference type="SAM" id="MobiDB-lite"/>
    </source>
</evidence>
<evidence type="ECO:0000256" key="2">
    <source>
        <dbReference type="ARBA" id="ARBA00022748"/>
    </source>
</evidence>
<keyword evidence="2" id="KW-0201">Cytochrome c-type biogenesis</keyword>
<keyword evidence="5" id="KW-0676">Redox-active center</keyword>